<accession>A0ACC3MVB0</accession>
<evidence type="ECO:0000313" key="2">
    <source>
        <dbReference type="Proteomes" id="UP001281147"/>
    </source>
</evidence>
<sequence>QQQQQQQQQQQVPAPPPPPPQQQQMPPPPLPSIGRLVRPSRAANTAPPLLRRGDVWSVEPTPEPQTPPSRRTRPPPSSPASTKKLGTHQEKTVFRQPQSVSDARWTSISDNRKRVLSHVGRIDETSNGTASTCDECGEQACRTYKDAARQTYHDGSKGYSCSRCRDAGISCSLQRDTTTIPPRAQNKQERIDELEQQLAAVRLERDKLAEENAELRNRVASLE</sequence>
<evidence type="ECO:0000313" key="1">
    <source>
        <dbReference type="EMBL" id="KAK3704444.1"/>
    </source>
</evidence>
<gene>
    <name evidence="1" type="ORF">LTR37_013867</name>
</gene>
<name>A0ACC3MVB0_9PEZI</name>
<dbReference type="EMBL" id="JAUTXU010000139">
    <property type="protein sequence ID" value="KAK3704444.1"/>
    <property type="molecule type" value="Genomic_DNA"/>
</dbReference>
<proteinExistence type="predicted"/>
<reference evidence="1" key="1">
    <citation type="submission" date="2023-07" db="EMBL/GenBank/DDBJ databases">
        <title>Black Yeasts Isolated from many extreme environments.</title>
        <authorList>
            <person name="Coleine C."/>
            <person name="Stajich J.E."/>
            <person name="Selbmann L."/>
        </authorList>
    </citation>
    <scope>NUCLEOTIDE SEQUENCE</scope>
    <source>
        <strain evidence="1">CCFEE 5714</strain>
    </source>
</reference>
<protein>
    <submittedName>
        <fullName evidence="1">Uncharacterized protein</fullName>
    </submittedName>
</protein>
<dbReference type="Proteomes" id="UP001281147">
    <property type="component" value="Unassembled WGS sequence"/>
</dbReference>
<organism evidence="1 2">
    <name type="scientific">Vermiconidia calcicola</name>
    <dbReference type="NCBI Taxonomy" id="1690605"/>
    <lineage>
        <taxon>Eukaryota</taxon>
        <taxon>Fungi</taxon>
        <taxon>Dikarya</taxon>
        <taxon>Ascomycota</taxon>
        <taxon>Pezizomycotina</taxon>
        <taxon>Dothideomycetes</taxon>
        <taxon>Dothideomycetidae</taxon>
        <taxon>Mycosphaerellales</taxon>
        <taxon>Extremaceae</taxon>
        <taxon>Vermiconidia</taxon>
    </lineage>
</organism>
<keyword evidence="2" id="KW-1185">Reference proteome</keyword>
<feature type="non-terminal residue" evidence="1">
    <location>
        <position position="1"/>
    </location>
</feature>
<comment type="caution">
    <text evidence="1">The sequence shown here is derived from an EMBL/GenBank/DDBJ whole genome shotgun (WGS) entry which is preliminary data.</text>
</comment>